<feature type="region of interest" description="Disordered" evidence="1">
    <location>
        <begin position="1"/>
        <end position="24"/>
    </location>
</feature>
<dbReference type="Proteomes" id="UP000562045">
    <property type="component" value="Unassembled WGS sequence"/>
</dbReference>
<dbReference type="AlphaFoldDB" id="A0A7Z0CJ98"/>
<sequence>MGLKSWFKRGRDAEEQQYAAPPPPTEKDILAALNRINAMLRDGNAPPVVVSRVVRIARTIHQTLPRLQQMGLGSLEAFSVVATATDYLPEAVDGYLRLPRDWADTRPIDGQKTALMILIEQLELLGATMDKIFDAANRADAQALVAHGQFLDAKFGHSSTGGDLNLGSQ</sequence>
<accession>A0A7Z0CJ98</accession>
<gene>
    <name evidence="2" type="ORF">BJ993_000536</name>
    <name evidence="3" type="ORF">CFH99_17600</name>
</gene>
<dbReference type="RefSeq" id="WP_051931552.1">
    <property type="nucleotide sequence ID" value="NZ_CP022295.1"/>
</dbReference>
<evidence type="ECO:0000313" key="3">
    <source>
        <dbReference type="EMBL" id="QSR27439.1"/>
    </source>
</evidence>
<name>A0A7Z0CJ98_9ACTN</name>
<reference evidence="2 4" key="2">
    <citation type="submission" date="2020-07" db="EMBL/GenBank/DDBJ databases">
        <title>Sequencing the genomes of 1000 actinobacteria strains.</title>
        <authorList>
            <person name="Klenk H.-P."/>
        </authorList>
    </citation>
    <scope>NUCLEOTIDE SEQUENCE [LARGE SCALE GENOMIC DNA]</scope>
    <source>
        <strain evidence="2 4">DSM 15131</strain>
    </source>
</reference>
<proteinExistence type="predicted"/>
<organism evidence="2 4">
    <name type="scientific">Nocardioides aromaticivorans</name>
    <dbReference type="NCBI Taxonomy" id="200618"/>
    <lineage>
        <taxon>Bacteria</taxon>
        <taxon>Bacillati</taxon>
        <taxon>Actinomycetota</taxon>
        <taxon>Actinomycetes</taxon>
        <taxon>Propionibacteriales</taxon>
        <taxon>Nocardioidaceae</taxon>
        <taxon>Nocardioides</taxon>
    </lineage>
</organism>
<dbReference type="Proteomes" id="UP000662818">
    <property type="component" value="Chromosome"/>
</dbReference>
<evidence type="ECO:0000313" key="4">
    <source>
        <dbReference type="Proteomes" id="UP000562045"/>
    </source>
</evidence>
<dbReference type="EMBL" id="JACBZM010000001">
    <property type="protein sequence ID" value="NYI43456.1"/>
    <property type="molecule type" value="Genomic_DNA"/>
</dbReference>
<evidence type="ECO:0000313" key="2">
    <source>
        <dbReference type="EMBL" id="NYI43456.1"/>
    </source>
</evidence>
<dbReference type="EMBL" id="CP022295">
    <property type="protein sequence ID" value="QSR27439.1"/>
    <property type="molecule type" value="Genomic_DNA"/>
</dbReference>
<keyword evidence="5" id="KW-1185">Reference proteome</keyword>
<evidence type="ECO:0000313" key="5">
    <source>
        <dbReference type="Proteomes" id="UP000662818"/>
    </source>
</evidence>
<evidence type="ECO:0000256" key="1">
    <source>
        <dbReference type="SAM" id="MobiDB-lite"/>
    </source>
</evidence>
<reference evidence="3 5" key="1">
    <citation type="submission" date="2017-06" db="EMBL/GenBank/DDBJ databases">
        <title>Complete Genome Sequence of the Soil Carbazole-Degrading Bacterium Nocardioides aromaticivorans IC177.</title>
        <authorList>
            <person name="Vejarano F."/>
            <person name="Suzuki-Minakuchi C."/>
            <person name="Ohtsubo Y."/>
            <person name="Tsuda M."/>
            <person name="Okada K."/>
            <person name="Nojiri H."/>
        </authorList>
    </citation>
    <scope>NUCLEOTIDE SEQUENCE [LARGE SCALE GENOMIC DNA]</scope>
    <source>
        <strain evidence="3 5">IC177</strain>
    </source>
</reference>
<protein>
    <submittedName>
        <fullName evidence="2">Uncharacterized protein</fullName>
    </submittedName>
</protein>